<proteinExistence type="inferred from homology"/>
<evidence type="ECO:0000313" key="4">
    <source>
        <dbReference type="EMBL" id="KAK5064633.1"/>
    </source>
</evidence>
<comment type="similarity">
    <text evidence="1">Belongs to the PrpD family.</text>
</comment>
<dbReference type="Gene3D" id="3.30.1330.120">
    <property type="entry name" value="2-methylcitrate dehydratase PrpD"/>
    <property type="match status" value="1"/>
</dbReference>
<dbReference type="InterPro" id="IPR045337">
    <property type="entry name" value="MmgE_PrpD_C"/>
</dbReference>
<evidence type="ECO:0008006" key="6">
    <source>
        <dbReference type="Google" id="ProtNLM"/>
    </source>
</evidence>
<gene>
    <name evidence="4" type="ORF">LTR84_000467</name>
</gene>
<dbReference type="AlphaFoldDB" id="A0AAV9NQZ4"/>
<feature type="domain" description="MmgE/PrpD C-terminal" evidence="3">
    <location>
        <begin position="274"/>
        <end position="402"/>
    </location>
</feature>
<evidence type="ECO:0000313" key="5">
    <source>
        <dbReference type="Proteomes" id="UP001358417"/>
    </source>
</evidence>
<dbReference type="PANTHER" id="PTHR16943:SF8">
    <property type="entry name" value="2-METHYLCITRATE DEHYDRATASE"/>
    <property type="match status" value="1"/>
</dbReference>
<dbReference type="Gene3D" id="1.10.4100.10">
    <property type="entry name" value="2-methylcitrate dehydratase PrpD"/>
    <property type="match status" value="1"/>
</dbReference>
<keyword evidence="5" id="KW-1185">Reference proteome</keyword>
<dbReference type="GeneID" id="89968689"/>
<dbReference type="InterPro" id="IPR005656">
    <property type="entry name" value="MmgE_PrpD"/>
</dbReference>
<dbReference type="PANTHER" id="PTHR16943">
    <property type="entry name" value="2-METHYLCITRATE DEHYDRATASE-RELATED"/>
    <property type="match status" value="1"/>
</dbReference>
<dbReference type="InterPro" id="IPR045336">
    <property type="entry name" value="MmgE_PrpD_N"/>
</dbReference>
<accession>A0AAV9NQZ4</accession>
<name>A0AAV9NQZ4_9EURO</name>
<evidence type="ECO:0000259" key="2">
    <source>
        <dbReference type="Pfam" id="PF03972"/>
    </source>
</evidence>
<dbReference type="EMBL" id="JAVRRD010000001">
    <property type="protein sequence ID" value="KAK5064633.1"/>
    <property type="molecule type" value="Genomic_DNA"/>
</dbReference>
<dbReference type="GO" id="GO:0016829">
    <property type="term" value="F:lyase activity"/>
    <property type="evidence" value="ECO:0007669"/>
    <property type="project" value="InterPro"/>
</dbReference>
<feature type="domain" description="MmgE/PrpD N-terminal" evidence="2">
    <location>
        <begin position="32"/>
        <end position="247"/>
    </location>
</feature>
<sequence length="464" mass="49476">MTTLRNGNHQKIKPTLTELASGHLERLRSCIVKAEVREKAVQCLVDYLGALISGLAAPWSAALLQYAKVASPGKGSAHVMGLDIPLAAEVAAFTNAALAHSIIRDDMHLSAGAHIGVMVIPAALALAQRDNWTGDQLLRSIIGGYDMAVALGSSVRHSGAFGAAAVGIIADPTITQDEGASALGLAANTASGLNEWPWAGGQEINTHMGIASRSGISSFELAKAGILSSKTALEGKDGLFQAYNCGPSAPERFRKFVIESELGSGIMGVKFKPFAGCNLIQTPVAAVLGLHSKVTGASGHIENISIITTTVAKEYPGCDSSGPFDSVQQTKMSLQYGVSAALLFGRIDENAYRHFNSADLERLIQRCVICTNSEFDQELIRGKQPCQLKIRMKDGTIHQESLSDVPWLGPQGVEDRFRQEASALYDTADLESLLHECNDIGGRPDCSRIFDLLAKRRDQHDGKT</sequence>
<dbReference type="Pfam" id="PF19305">
    <property type="entry name" value="MmgE_PrpD_C"/>
    <property type="match status" value="1"/>
</dbReference>
<dbReference type="InterPro" id="IPR042183">
    <property type="entry name" value="MmgE/PrpD_sf_1"/>
</dbReference>
<reference evidence="4 5" key="1">
    <citation type="submission" date="2023-08" db="EMBL/GenBank/DDBJ databases">
        <title>Black Yeasts Isolated from many extreme environments.</title>
        <authorList>
            <person name="Coleine C."/>
            <person name="Stajich J.E."/>
            <person name="Selbmann L."/>
        </authorList>
    </citation>
    <scope>NUCLEOTIDE SEQUENCE [LARGE SCALE GENOMIC DNA]</scope>
    <source>
        <strain evidence="4 5">CCFEE 5792</strain>
    </source>
</reference>
<evidence type="ECO:0000256" key="1">
    <source>
        <dbReference type="ARBA" id="ARBA00006174"/>
    </source>
</evidence>
<protein>
    <recommendedName>
        <fullName evidence="6">MmgE/PrpD family protein</fullName>
    </recommendedName>
</protein>
<dbReference type="SUPFAM" id="SSF103378">
    <property type="entry name" value="2-methylcitrate dehydratase PrpD"/>
    <property type="match status" value="1"/>
</dbReference>
<dbReference type="RefSeq" id="XP_064711957.1">
    <property type="nucleotide sequence ID" value="XM_064844097.1"/>
</dbReference>
<organism evidence="4 5">
    <name type="scientific">Exophiala bonariae</name>
    <dbReference type="NCBI Taxonomy" id="1690606"/>
    <lineage>
        <taxon>Eukaryota</taxon>
        <taxon>Fungi</taxon>
        <taxon>Dikarya</taxon>
        <taxon>Ascomycota</taxon>
        <taxon>Pezizomycotina</taxon>
        <taxon>Eurotiomycetes</taxon>
        <taxon>Chaetothyriomycetidae</taxon>
        <taxon>Chaetothyriales</taxon>
        <taxon>Herpotrichiellaceae</taxon>
        <taxon>Exophiala</taxon>
    </lineage>
</organism>
<dbReference type="Pfam" id="PF03972">
    <property type="entry name" value="MmgE_PrpD_N"/>
    <property type="match status" value="1"/>
</dbReference>
<dbReference type="InterPro" id="IPR042188">
    <property type="entry name" value="MmgE/PrpD_sf_2"/>
</dbReference>
<evidence type="ECO:0000259" key="3">
    <source>
        <dbReference type="Pfam" id="PF19305"/>
    </source>
</evidence>
<dbReference type="Proteomes" id="UP001358417">
    <property type="component" value="Unassembled WGS sequence"/>
</dbReference>
<comment type="caution">
    <text evidence="4">The sequence shown here is derived from an EMBL/GenBank/DDBJ whole genome shotgun (WGS) entry which is preliminary data.</text>
</comment>
<dbReference type="InterPro" id="IPR036148">
    <property type="entry name" value="MmgE/PrpD_sf"/>
</dbReference>